<evidence type="ECO:0000313" key="2">
    <source>
        <dbReference type="Proteomes" id="UP000807025"/>
    </source>
</evidence>
<reference evidence="1" key="1">
    <citation type="submission" date="2020-11" db="EMBL/GenBank/DDBJ databases">
        <authorList>
            <consortium name="DOE Joint Genome Institute"/>
            <person name="Ahrendt S."/>
            <person name="Riley R."/>
            <person name="Andreopoulos W."/>
            <person name="Labutti K."/>
            <person name="Pangilinan J."/>
            <person name="Ruiz-Duenas F.J."/>
            <person name="Barrasa J.M."/>
            <person name="Sanchez-Garcia M."/>
            <person name="Camarero S."/>
            <person name="Miyauchi S."/>
            <person name="Serrano A."/>
            <person name="Linde D."/>
            <person name="Babiker R."/>
            <person name="Drula E."/>
            <person name="Ayuso-Fernandez I."/>
            <person name="Pacheco R."/>
            <person name="Padilla G."/>
            <person name="Ferreira P."/>
            <person name="Barriuso J."/>
            <person name="Kellner H."/>
            <person name="Castanera R."/>
            <person name="Alfaro M."/>
            <person name="Ramirez L."/>
            <person name="Pisabarro A.G."/>
            <person name="Kuo A."/>
            <person name="Tritt A."/>
            <person name="Lipzen A."/>
            <person name="He G."/>
            <person name="Yan M."/>
            <person name="Ng V."/>
            <person name="Cullen D."/>
            <person name="Martin F."/>
            <person name="Rosso M.-N."/>
            <person name="Henrissat B."/>
            <person name="Hibbett D."/>
            <person name="Martinez A.T."/>
            <person name="Grigoriev I.V."/>
        </authorList>
    </citation>
    <scope>NUCLEOTIDE SEQUENCE</scope>
    <source>
        <strain evidence="1">ATCC 90797</strain>
    </source>
</reference>
<keyword evidence="2" id="KW-1185">Reference proteome</keyword>
<dbReference type="EMBL" id="MU155122">
    <property type="protein sequence ID" value="KAF9486605.1"/>
    <property type="molecule type" value="Genomic_DNA"/>
</dbReference>
<comment type="caution">
    <text evidence="1">The sequence shown here is derived from an EMBL/GenBank/DDBJ whole genome shotgun (WGS) entry which is preliminary data.</text>
</comment>
<accession>A0A9P5ZGD3</accession>
<proteinExistence type="predicted"/>
<gene>
    <name evidence="1" type="ORF">BDN71DRAFT_1459220</name>
</gene>
<sequence>MGKVKRDEDEDEVCRIVILFHDSSCHTLAHLFRLGVVVPALPLDRNSAHQLISPLILADASRCTTFSLSCLVCPLRFMALVYRGLTALPLSYISDFLSKKILCNLLALDSDYHSRLVCSSLNYVNDSCTRPHADRQCLWHLFFRRVPPLLTSNFNVWRSEYISPERHLFHLSNLTLEFVTLFIFIHPN</sequence>
<dbReference type="AlphaFoldDB" id="A0A9P5ZGD3"/>
<name>A0A9P5ZGD3_PLEER</name>
<organism evidence="1 2">
    <name type="scientific">Pleurotus eryngii</name>
    <name type="common">Boletus of the steppes</name>
    <dbReference type="NCBI Taxonomy" id="5323"/>
    <lineage>
        <taxon>Eukaryota</taxon>
        <taxon>Fungi</taxon>
        <taxon>Dikarya</taxon>
        <taxon>Basidiomycota</taxon>
        <taxon>Agaricomycotina</taxon>
        <taxon>Agaricomycetes</taxon>
        <taxon>Agaricomycetidae</taxon>
        <taxon>Agaricales</taxon>
        <taxon>Pleurotineae</taxon>
        <taxon>Pleurotaceae</taxon>
        <taxon>Pleurotus</taxon>
    </lineage>
</organism>
<protein>
    <submittedName>
        <fullName evidence="1">Uncharacterized protein</fullName>
    </submittedName>
</protein>
<dbReference type="Proteomes" id="UP000807025">
    <property type="component" value="Unassembled WGS sequence"/>
</dbReference>
<evidence type="ECO:0000313" key="1">
    <source>
        <dbReference type="EMBL" id="KAF9486605.1"/>
    </source>
</evidence>